<dbReference type="AlphaFoldDB" id="A0A8J7JS29"/>
<sequence>MFIPTIALAVTAVAQITPVKATEFKENIDTLETLKLNNVKPQSINTDVFYLNKKPLKKELSDITQLVNHSESDELFDNLQQANLIKRLKASKRIAKSTKNYFSESTNQVQTTILDSQNISEPEFLATDNLTDINRENTEINSTDNKLIQAQNTSPQDVENILNQLDAVKDIEIPSFFYSPGFSIYVPTGFGGDRNTGFVSASYQERGRFSNDDDLGLGVGVGLGDSRKSVGVELSYTLASFGRNRDFGSGGFNVKVHRQLPGDVGVAVGWNGFLNIGDENNFEQSLYGVATKIIRTQEKLDSPFSRVAVTLGVGGGQFRTEEAVFDGDDEISVFGSVAVRAVKSASIIAEWTGQDLGVGVSVAPFPNIPLVITPALRDITGAGDGTRFVIGTGFSFKF</sequence>
<dbReference type="RefSeq" id="WP_193917522.1">
    <property type="nucleotide sequence ID" value="NZ_JADEWL010000009.1"/>
</dbReference>
<protein>
    <submittedName>
        <fullName evidence="1">Uncharacterized protein</fullName>
    </submittedName>
</protein>
<evidence type="ECO:0000313" key="2">
    <source>
        <dbReference type="Proteomes" id="UP000620559"/>
    </source>
</evidence>
<organism evidence="1 2">
    <name type="scientific">Plectonema cf. radiosum LEGE 06105</name>
    <dbReference type="NCBI Taxonomy" id="945769"/>
    <lineage>
        <taxon>Bacteria</taxon>
        <taxon>Bacillati</taxon>
        <taxon>Cyanobacteriota</taxon>
        <taxon>Cyanophyceae</taxon>
        <taxon>Oscillatoriophycideae</taxon>
        <taxon>Oscillatoriales</taxon>
        <taxon>Microcoleaceae</taxon>
        <taxon>Plectonema</taxon>
    </lineage>
</organism>
<comment type="caution">
    <text evidence="1">The sequence shown here is derived from an EMBL/GenBank/DDBJ whole genome shotgun (WGS) entry which is preliminary data.</text>
</comment>
<reference evidence="1" key="1">
    <citation type="submission" date="2020-10" db="EMBL/GenBank/DDBJ databases">
        <authorList>
            <person name="Castelo-Branco R."/>
            <person name="Eusebio N."/>
            <person name="Adriana R."/>
            <person name="Vieira A."/>
            <person name="Brugerolle De Fraissinette N."/>
            <person name="Rezende De Castro R."/>
            <person name="Schneider M.P."/>
            <person name="Vasconcelos V."/>
            <person name="Leao P.N."/>
        </authorList>
    </citation>
    <scope>NUCLEOTIDE SEQUENCE</scope>
    <source>
        <strain evidence="1">LEGE 06105</strain>
    </source>
</reference>
<evidence type="ECO:0000313" key="1">
    <source>
        <dbReference type="EMBL" id="MBE9212009.1"/>
    </source>
</evidence>
<name>A0A8J7JS29_9CYAN</name>
<gene>
    <name evidence="1" type="ORF">IQ247_04655</name>
</gene>
<accession>A0A8J7JS29</accession>
<dbReference type="Proteomes" id="UP000620559">
    <property type="component" value="Unassembled WGS sequence"/>
</dbReference>
<keyword evidence="2" id="KW-1185">Reference proteome</keyword>
<dbReference type="EMBL" id="JADEWL010000009">
    <property type="protein sequence ID" value="MBE9212009.1"/>
    <property type="molecule type" value="Genomic_DNA"/>
</dbReference>
<proteinExistence type="predicted"/>